<protein>
    <submittedName>
        <fullName evidence="2">TOMM leader peptide-binding protein</fullName>
    </submittedName>
</protein>
<dbReference type="InterPro" id="IPR035985">
    <property type="entry name" value="Ubiquitin-activating_enz"/>
</dbReference>
<dbReference type="GO" id="GO:0008641">
    <property type="term" value="F:ubiquitin-like modifier activating enzyme activity"/>
    <property type="evidence" value="ECO:0007669"/>
    <property type="project" value="InterPro"/>
</dbReference>
<dbReference type="RefSeq" id="WP_139582268.1">
    <property type="nucleotide sequence ID" value="NZ_VDFY01000068.1"/>
</dbReference>
<proteinExistence type="predicted"/>
<accession>A0A5C4QZY2</accession>
<evidence type="ECO:0000256" key="1">
    <source>
        <dbReference type="SAM" id="MobiDB-lite"/>
    </source>
</evidence>
<gene>
    <name evidence="2" type="ORF">FHG89_01935</name>
</gene>
<reference evidence="2 3" key="1">
    <citation type="submission" date="2019-06" db="EMBL/GenBank/DDBJ databases">
        <title>Micromonospora ordensis sp. nov., isolated from deep marine sediment.</title>
        <authorList>
            <person name="Veyisoglu A."/>
            <person name="Carro L."/>
            <person name="Klenk H.-P."/>
            <person name="Sahin N."/>
        </authorList>
    </citation>
    <scope>NUCLEOTIDE SEQUENCE [LARGE SCALE GENOMIC DNA]</scope>
    <source>
        <strain evidence="2 3">S2509</strain>
    </source>
</reference>
<dbReference type="OrthoDB" id="4426339at2"/>
<evidence type="ECO:0000313" key="3">
    <source>
        <dbReference type="Proteomes" id="UP000306145"/>
    </source>
</evidence>
<evidence type="ECO:0000313" key="2">
    <source>
        <dbReference type="EMBL" id="TNH31560.1"/>
    </source>
</evidence>
<dbReference type="EMBL" id="VDFY01000068">
    <property type="protein sequence ID" value="TNH31560.1"/>
    <property type="molecule type" value="Genomic_DNA"/>
</dbReference>
<comment type="caution">
    <text evidence="2">The sequence shown here is derived from an EMBL/GenBank/DDBJ whole genome shotgun (WGS) entry which is preliminary data.</text>
</comment>
<sequence length="370" mass="37713">MSRTALPRPTLLPGLHRLWRDRHTLQLGVGPGPAVLLELANPRAAGLLDLLDGSRSERQVLAHAVTARVTADDARTLLAALRAAGLLVPAHSLLPRDLAGPLRARLAAEAGALALTAARLPGTPAQVLRRRRTARVLLTGPGALGAALAVALAQSGVGQVIPHLSGPVRSADLVGTGITAAELGHPLAPAVRAAIGRAAPGTGTHPGRAARVDLVIQLGTDRPPALLAAGLAQRRQPHLLVTLREGVPVVGPLVRPPAGPCLHCVELHRADRDPAWPRLAAQLAAAAPAPAGATGTLLAATGYALAEALTQLDGGSPETLGGAMEIVGAGRFRRRGWPPHPACGCSERRVGAPARPHGSSGALRSVTMTG</sequence>
<feature type="region of interest" description="Disordered" evidence="1">
    <location>
        <begin position="348"/>
        <end position="370"/>
    </location>
</feature>
<dbReference type="Gene3D" id="3.40.50.720">
    <property type="entry name" value="NAD(P)-binding Rossmann-like Domain"/>
    <property type="match status" value="1"/>
</dbReference>
<dbReference type="SUPFAM" id="SSF69572">
    <property type="entry name" value="Activating enzymes of the ubiquitin-like proteins"/>
    <property type="match status" value="1"/>
</dbReference>
<dbReference type="NCBIfam" id="TIGR03882">
    <property type="entry name" value="cyclo_dehyd_2"/>
    <property type="match status" value="1"/>
</dbReference>
<organism evidence="2 3">
    <name type="scientific">Micromonospora orduensis</name>
    <dbReference type="NCBI Taxonomy" id="1420891"/>
    <lineage>
        <taxon>Bacteria</taxon>
        <taxon>Bacillati</taxon>
        <taxon>Actinomycetota</taxon>
        <taxon>Actinomycetes</taxon>
        <taxon>Micromonosporales</taxon>
        <taxon>Micromonosporaceae</taxon>
        <taxon>Micromonospora</taxon>
    </lineage>
</organism>
<keyword evidence="3" id="KW-1185">Reference proteome</keyword>
<dbReference type="AlphaFoldDB" id="A0A5C4QZY2"/>
<dbReference type="InterPro" id="IPR022291">
    <property type="entry name" value="Bacteriocin_synth_cyclodeHase"/>
</dbReference>
<dbReference type="Proteomes" id="UP000306145">
    <property type="component" value="Unassembled WGS sequence"/>
</dbReference>
<name>A0A5C4QZY2_9ACTN</name>